<organism evidence="1 2">
    <name type="scientific">Thermus oshimai JL-2</name>
    <dbReference type="NCBI Taxonomy" id="751945"/>
    <lineage>
        <taxon>Bacteria</taxon>
        <taxon>Thermotogati</taxon>
        <taxon>Deinococcota</taxon>
        <taxon>Deinococci</taxon>
        <taxon>Thermales</taxon>
        <taxon>Thermaceae</taxon>
        <taxon>Thermus</taxon>
    </lineage>
</organism>
<evidence type="ECO:0000313" key="1">
    <source>
        <dbReference type="EMBL" id="AFV76371.1"/>
    </source>
</evidence>
<name>K7QV98_THEOS</name>
<reference evidence="1 2" key="1">
    <citation type="journal article" date="2013" name="Genome Announc.">
        <title>Whole Genome Sequencing of Thermus oshimai JL-2 and Thermus thermophilus JL-18, Incomplete Denitrifiers from the United States Great Basin.</title>
        <authorList>
            <person name="Murugapiran S.K."/>
            <person name="Huntemann M."/>
            <person name="Wei C.L."/>
            <person name="Han J."/>
            <person name="Detter J.C."/>
            <person name="Han C.S."/>
            <person name="Erkkila T.H."/>
            <person name="Teshima H."/>
            <person name="Chen A."/>
            <person name="Kyrpides N."/>
            <person name="Mavrommatis K."/>
            <person name="Markowitz V."/>
            <person name="Szeto E."/>
            <person name="Ivanova N."/>
            <person name="Pagani I."/>
            <person name="Lam J."/>
            <person name="McDonald A.I."/>
            <person name="Dodsworth J.A."/>
            <person name="Pati A."/>
            <person name="Goodwin L."/>
            <person name="Peters L."/>
            <person name="Pitluck S."/>
            <person name="Woyke T."/>
            <person name="Hedlund B.P."/>
        </authorList>
    </citation>
    <scope>NUCLEOTIDE SEQUENCE</scope>
    <source>
        <strain evidence="1 2">JL-2</strain>
    </source>
</reference>
<dbReference type="RefSeq" id="WP_016329558.1">
    <property type="nucleotide sequence ID" value="NC_019386.1"/>
</dbReference>
<keyword evidence="2" id="KW-1185">Reference proteome</keyword>
<gene>
    <name evidence="1" type="ORF">Theos_1336</name>
</gene>
<sequence>MRGLFLLFLALALAQPLPQKGGRYAYSDGTLQELLPGGGEYRLRYIRGGEVFREDRLRLAPEGVYLLGVGLLKGYFPFDPPLFLYPQSPYPGQAHSGSARFQGQKVALSWRVEGLEGLRVAAGAYNAWRLRLAYTTEKGGTELKEVYLVPGLGVVAFRVGGSWVELLRFSPF</sequence>
<dbReference type="STRING" id="751945.Theos_1336"/>
<accession>K7QV98</accession>
<dbReference type="eggNOG" id="ENOG5032R63">
    <property type="taxonomic scope" value="Bacteria"/>
</dbReference>
<protein>
    <submittedName>
        <fullName evidence="1">Uncharacterized protein</fullName>
    </submittedName>
</protein>
<dbReference type="EMBL" id="CP003249">
    <property type="protein sequence ID" value="AFV76371.1"/>
    <property type="molecule type" value="Genomic_DNA"/>
</dbReference>
<proteinExistence type="predicted"/>
<dbReference type="KEGG" id="tos:Theos_1336"/>
<evidence type="ECO:0000313" key="2">
    <source>
        <dbReference type="Proteomes" id="UP000000211"/>
    </source>
</evidence>
<dbReference type="AlphaFoldDB" id="K7QV98"/>
<dbReference type="OrthoDB" id="25833at2"/>
<dbReference type="HOGENOM" id="CLU_1466545_0_0_0"/>
<dbReference type="Proteomes" id="UP000000211">
    <property type="component" value="Chromosome"/>
</dbReference>
<dbReference type="PATRIC" id="fig|751945.3.peg.1322"/>